<dbReference type="AlphaFoldDB" id="A0A2U0HU86"/>
<keyword evidence="3" id="KW-1185">Reference proteome</keyword>
<dbReference type="InterPro" id="IPR035901">
    <property type="entry name" value="GIY-YIG_endonuc_sf"/>
</dbReference>
<accession>A0A2U0HU86</accession>
<dbReference type="EMBL" id="QEHR01000014">
    <property type="protein sequence ID" value="PVW12431.1"/>
    <property type="molecule type" value="Genomic_DNA"/>
</dbReference>
<dbReference type="PROSITE" id="PS50164">
    <property type="entry name" value="GIY_YIG"/>
    <property type="match status" value="1"/>
</dbReference>
<evidence type="ECO:0000259" key="1">
    <source>
        <dbReference type="PROSITE" id="PS50164"/>
    </source>
</evidence>
<dbReference type="Pfam" id="PF01541">
    <property type="entry name" value="GIY-YIG"/>
    <property type="match status" value="1"/>
</dbReference>
<dbReference type="OrthoDB" id="1495241at2"/>
<comment type="caution">
    <text evidence="2">The sequence shown here is derived from an EMBL/GenBank/DDBJ whole genome shotgun (WGS) entry which is preliminary data.</text>
</comment>
<dbReference type="Gene3D" id="3.40.1440.10">
    <property type="entry name" value="GIY-YIG endonuclease"/>
    <property type="match status" value="1"/>
</dbReference>
<protein>
    <recommendedName>
        <fullName evidence="1">GIY-YIG domain-containing protein</fullName>
    </recommendedName>
</protein>
<name>A0A2U0HU86_9FLAO</name>
<dbReference type="InterPro" id="IPR000305">
    <property type="entry name" value="GIY-YIG_endonuc"/>
</dbReference>
<evidence type="ECO:0000313" key="2">
    <source>
        <dbReference type="EMBL" id="PVW12431.1"/>
    </source>
</evidence>
<organism evidence="2 3">
    <name type="scientific">Marixanthomonas spongiae</name>
    <dbReference type="NCBI Taxonomy" id="2174845"/>
    <lineage>
        <taxon>Bacteria</taxon>
        <taxon>Pseudomonadati</taxon>
        <taxon>Bacteroidota</taxon>
        <taxon>Flavobacteriia</taxon>
        <taxon>Flavobacteriales</taxon>
        <taxon>Flavobacteriaceae</taxon>
        <taxon>Marixanthomonas</taxon>
    </lineage>
</organism>
<dbReference type="Proteomes" id="UP000245962">
    <property type="component" value="Unassembled WGS sequence"/>
</dbReference>
<gene>
    <name evidence="2" type="ORF">DDV96_15060</name>
</gene>
<proteinExistence type="predicted"/>
<sequence length="113" mass="13465">MYPQRKLFFTLDPTFGLDPLYILYSETSHIYYIGSSEDPWERFKNHNHQDKTTFTSKHRPWQLKAIFKVGQTRVEALTLERWLKKQKSRTLIEKLIDPGFRPTGKLAQLVRVP</sequence>
<reference evidence="2 3" key="1">
    <citation type="submission" date="2018-04" db="EMBL/GenBank/DDBJ databases">
        <title>Marixanthomonas spongiae HN-E44 sp. nov., isolated from a marine sponge.</title>
        <authorList>
            <person name="Luo L."/>
            <person name="Zhuang L."/>
        </authorList>
    </citation>
    <scope>NUCLEOTIDE SEQUENCE [LARGE SCALE GENOMIC DNA]</scope>
    <source>
        <strain evidence="2 3">HN-E44</strain>
    </source>
</reference>
<dbReference type="SUPFAM" id="SSF82771">
    <property type="entry name" value="GIY-YIG endonuclease"/>
    <property type="match status" value="1"/>
</dbReference>
<feature type="domain" description="GIY-YIG" evidence="1">
    <location>
        <begin position="16"/>
        <end position="94"/>
    </location>
</feature>
<evidence type="ECO:0000313" key="3">
    <source>
        <dbReference type="Proteomes" id="UP000245962"/>
    </source>
</evidence>